<dbReference type="PANTHER" id="PTHR13734:SF5">
    <property type="entry name" value="CCA TRNA NUCLEOTIDYLTRANSFERASE, MITOCHONDRIAL"/>
    <property type="match status" value="1"/>
</dbReference>
<name>A0A8H6W851_9AGAR</name>
<keyword evidence="3" id="KW-0547">Nucleotide-binding</keyword>
<dbReference type="FunFam" id="3.30.460.10:FF:000019">
    <property type="entry name" value="tRNA nucleotidyltransferase cca2"/>
    <property type="match status" value="1"/>
</dbReference>
<keyword evidence="10" id="KW-1185">Reference proteome</keyword>
<evidence type="ECO:0000313" key="9">
    <source>
        <dbReference type="EMBL" id="KAF7306511.1"/>
    </source>
</evidence>
<dbReference type="GO" id="GO:0052927">
    <property type="term" value="F:CC tRNA cytidylyltransferase activity"/>
    <property type="evidence" value="ECO:0007669"/>
    <property type="project" value="TreeGrafter"/>
</dbReference>
<dbReference type="OrthoDB" id="445712at2759"/>
<accession>A0A8H6W851</accession>
<evidence type="ECO:0000256" key="5">
    <source>
        <dbReference type="RuleBase" id="RU003953"/>
    </source>
</evidence>
<dbReference type="InterPro" id="IPR032828">
    <property type="entry name" value="PolyA_RNA-bd"/>
</dbReference>
<evidence type="ECO:0000259" key="7">
    <source>
        <dbReference type="Pfam" id="PF01743"/>
    </source>
</evidence>
<sequence length="559" mass="62533">MLLTRGPVKRVLLRAMSRQLSVQSEIKLTEVENKLCTLLDECCTHLRESHGVTTSCRIAGGWVRDKLLGMESDDIDIALSDMMGDVFASHLREFAQTKNVEAGEIAVLNPNPEQSKHLQTARLPIFGIVVDLVNLRSEEYAADSRIPTSIAFGTPVQDALRRDITINALFYNIHSREVEDCTEKGIPDLKNGFIRTPLPPRQTFLDDPLRILRSIRFASRFGFEIDPELANCVREEEIQDALKTKITRDRVGVEIEKMMKGPDPVRAIELIHDMSLYDPIFNVLPVEALKTLSAPLAPANFSVKAARIIRKLITPSSELSAIHPSIRSSVENNPSALARLYLAAALTPFAGITYLDRKKKPQSILPCSLEQSLRLGGQHHFLDGIPLLFAAAEKLKSPELTRWKEPSERVALGLFLREKMIHHSPADERWQLATLFSLAQELVPHYNLDDDKFDTEQVAALIELYNTFASRIEELKLEDVGELKHIITGNDVFKALGATKQGPWTGKALAKVLEWQLDHPNGTPDDCVVWLQQEQAAGRISVTSSGSDERAPKRLKTTQ</sequence>
<comment type="caution">
    <text evidence="9">The sequence shown here is derived from an EMBL/GenBank/DDBJ whole genome shotgun (WGS) entry which is preliminary data.</text>
</comment>
<dbReference type="RefSeq" id="XP_037221530.1">
    <property type="nucleotide sequence ID" value="XM_037361238.1"/>
</dbReference>
<dbReference type="PANTHER" id="PTHR13734">
    <property type="entry name" value="TRNA-NUCLEOTIDYLTRANSFERASE"/>
    <property type="match status" value="1"/>
</dbReference>
<protein>
    <submittedName>
        <fullName evidence="9">tRNA nucleotidyltransferase</fullName>
    </submittedName>
</protein>
<feature type="domain" description="tRNA nucleotidyltransferase/poly(A) polymerase RNA and SrmB- binding" evidence="8">
    <location>
        <begin position="222"/>
        <end position="282"/>
    </location>
</feature>
<dbReference type="Pfam" id="PF01743">
    <property type="entry name" value="PolyA_pol"/>
    <property type="match status" value="1"/>
</dbReference>
<dbReference type="Proteomes" id="UP000636479">
    <property type="component" value="Unassembled WGS sequence"/>
</dbReference>
<proteinExistence type="inferred from homology"/>
<dbReference type="GO" id="GO:0000166">
    <property type="term" value="F:nucleotide binding"/>
    <property type="evidence" value="ECO:0007669"/>
    <property type="project" value="UniProtKB-KW"/>
</dbReference>
<dbReference type="InterPro" id="IPR043519">
    <property type="entry name" value="NT_sf"/>
</dbReference>
<dbReference type="GeneID" id="59343754"/>
<dbReference type="Pfam" id="PF12627">
    <property type="entry name" value="PolyA_pol_RNAbd"/>
    <property type="match status" value="1"/>
</dbReference>
<dbReference type="GO" id="GO:0001680">
    <property type="term" value="P:tRNA 3'-terminal CCA addition"/>
    <property type="evidence" value="ECO:0007669"/>
    <property type="project" value="TreeGrafter"/>
</dbReference>
<evidence type="ECO:0000256" key="3">
    <source>
        <dbReference type="ARBA" id="ARBA00022741"/>
    </source>
</evidence>
<evidence type="ECO:0000313" key="10">
    <source>
        <dbReference type="Proteomes" id="UP000636479"/>
    </source>
</evidence>
<gene>
    <name evidence="9" type="ORF">MIND_00442400</name>
</gene>
<evidence type="ECO:0000256" key="2">
    <source>
        <dbReference type="ARBA" id="ARBA00022679"/>
    </source>
</evidence>
<feature type="domain" description="Poly A polymerase head" evidence="7">
    <location>
        <begin position="56"/>
        <end position="195"/>
    </location>
</feature>
<dbReference type="GO" id="GO:0005739">
    <property type="term" value="C:mitochondrion"/>
    <property type="evidence" value="ECO:0007669"/>
    <property type="project" value="UniProtKB-ARBA"/>
</dbReference>
<dbReference type="AlphaFoldDB" id="A0A8H6W851"/>
<feature type="region of interest" description="Disordered" evidence="6">
    <location>
        <begin position="540"/>
        <end position="559"/>
    </location>
</feature>
<dbReference type="Gene3D" id="1.10.3090.10">
    <property type="entry name" value="cca-adding enzyme, domain 2"/>
    <property type="match status" value="1"/>
</dbReference>
<reference evidence="9" key="1">
    <citation type="submission" date="2020-05" db="EMBL/GenBank/DDBJ databases">
        <title>Mycena genomes resolve the evolution of fungal bioluminescence.</title>
        <authorList>
            <person name="Tsai I.J."/>
        </authorList>
    </citation>
    <scope>NUCLEOTIDE SEQUENCE</scope>
    <source>
        <strain evidence="9">171206Taipei</strain>
    </source>
</reference>
<keyword evidence="4 5" id="KW-0694">RNA-binding</keyword>
<evidence type="ECO:0000256" key="6">
    <source>
        <dbReference type="SAM" id="MobiDB-lite"/>
    </source>
</evidence>
<dbReference type="GO" id="GO:0003723">
    <property type="term" value="F:RNA binding"/>
    <property type="evidence" value="ECO:0007669"/>
    <property type="project" value="UniProtKB-KW"/>
</dbReference>
<dbReference type="CDD" id="cd05398">
    <property type="entry name" value="NT_ClassII-CCAase"/>
    <property type="match status" value="1"/>
</dbReference>
<comment type="similarity">
    <text evidence="1 5">Belongs to the tRNA nucleotidyltransferase/poly(A) polymerase family.</text>
</comment>
<dbReference type="SUPFAM" id="SSF81891">
    <property type="entry name" value="Poly A polymerase C-terminal region-like"/>
    <property type="match status" value="1"/>
</dbReference>
<keyword evidence="2 5" id="KW-0808">Transferase</keyword>
<dbReference type="EMBL" id="JACAZF010000004">
    <property type="protein sequence ID" value="KAF7306511.1"/>
    <property type="molecule type" value="Genomic_DNA"/>
</dbReference>
<evidence type="ECO:0000256" key="1">
    <source>
        <dbReference type="ARBA" id="ARBA00007265"/>
    </source>
</evidence>
<dbReference type="Gene3D" id="3.30.460.10">
    <property type="entry name" value="Beta Polymerase, domain 2"/>
    <property type="match status" value="1"/>
</dbReference>
<dbReference type="SUPFAM" id="SSF81301">
    <property type="entry name" value="Nucleotidyltransferase"/>
    <property type="match status" value="1"/>
</dbReference>
<organism evidence="9 10">
    <name type="scientific">Mycena indigotica</name>
    <dbReference type="NCBI Taxonomy" id="2126181"/>
    <lineage>
        <taxon>Eukaryota</taxon>
        <taxon>Fungi</taxon>
        <taxon>Dikarya</taxon>
        <taxon>Basidiomycota</taxon>
        <taxon>Agaricomycotina</taxon>
        <taxon>Agaricomycetes</taxon>
        <taxon>Agaricomycetidae</taxon>
        <taxon>Agaricales</taxon>
        <taxon>Marasmiineae</taxon>
        <taxon>Mycenaceae</taxon>
        <taxon>Mycena</taxon>
    </lineage>
</organism>
<evidence type="ECO:0000256" key="4">
    <source>
        <dbReference type="ARBA" id="ARBA00022884"/>
    </source>
</evidence>
<dbReference type="GO" id="GO:0052929">
    <property type="term" value="F:ATP:3'-cytidine-cytidine-tRNA adenylyltransferase activity"/>
    <property type="evidence" value="ECO:0007669"/>
    <property type="project" value="TreeGrafter"/>
</dbReference>
<dbReference type="InterPro" id="IPR002646">
    <property type="entry name" value="PolA_pol_head_dom"/>
</dbReference>
<evidence type="ECO:0000259" key="8">
    <source>
        <dbReference type="Pfam" id="PF12627"/>
    </source>
</evidence>